<dbReference type="RefSeq" id="WP_167750585.1">
    <property type="nucleotide sequence ID" value="NZ_CP039734.2"/>
</dbReference>
<sequence>MRVFTCSFVAALFLAGCSVHPADPKISMKAPVYVDETPSKVNEVMPTNPGSLFGQGDNPLFADLKAMHVNDVVTVTITEKTAQTSTGKKALTKQSSDSLGAGITTAAGGGVLGTVSKNLNDVGNIGFTTGSNNSFTGNGSNTRNETFSTTISARVIKILNNGHYFIEGSRELLINGEKQIIQVSGVIRPYDIDKNNNIDSKYIADAKILYKTEGDIDQTTTKPWGAKFMETIWPF</sequence>
<evidence type="ECO:0000256" key="2">
    <source>
        <dbReference type="ARBA" id="ARBA00006929"/>
    </source>
</evidence>
<gene>
    <name evidence="10 11" type="primary">flgH</name>
    <name evidence="11" type="ORF">FA584_13825</name>
</gene>
<keyword evidence="11" id="KW-0966">Cell projection</keyword>
<evidence type="ECO:0000313" key="12">
    <source>
        <dbReference type="Proteomes" id="UP000502831"/>
    </source>
</evidence>
<comment type="similarity">
    <text evidence="2 10">Belongs to the FlgH family.</text>
</comment>
<name>A0A6G9VVK0_9BACT</name>
<keyword evidence="5 10" id="KW-0732">Signal</keyword>
<dbReference type="GO" id="GO:0009427">
    <property type="term" value="C:bacterial-type flagellum basal body, distal rod, L ring"/>
    <property type="evidence" value="ECO:0007669"/>
    <property type="project" value="InterPro"/>
</dbReference>
<evidence type="ECO:0000256" key="9">
    <source>
        <dbReference type="ARBA" id="ARBA00032876"/>
    </source>
</evidence>
<evidence type="ECO:0000256" key="8">
    <source>
        <dbReference type="ARBA" id="ARBA00023237"/>
    </source>
</evidence>
<proteinExistence type="inferred from homology"/>
<comment type="subcellular location">
    <subcellularLocation>
        <location evidence="10">Cell outer membrane</location>
        <topology evidence="10">Lipid-anchor</topology>
    </subcellularLocation>
    <subcellularLocation>
        <location evidence="10">Bacterial flagellum basal body</location>
    </subcellularLocation>
</comment>
<evidence type="ECO:0000256" key="10">
    <source>
        <dbReference type="HAMAP-Rule" id="MF_00415"/>
    </source>
</evidence>
<dbReference type="GO" id="GO:0071973">
    <property type="term" value="P:bacterial-type flagellum-dependent cell motility"/>
    <property type="evidence" value="ECO:0007669"/>
    <property type="project" value="InterPro"/>
</dbReference>
<dbReference type="InterPro" id="IPR000527">
    <property type="entry name" value="Flag_Lring"/>
</dbReference>
<dbReference type="Pfam" id="PF02107">
    <property type="entry name" value="FlgH"/>
    <property type="match status" value="1"/>
</dbReference>
<protein>
    <recommendedName>
        <fullName evidence="4 10">Flagellar L-ring protein</fullName>
    </recommendedName>
    <alternativeName>
        <fullName evidence="9 10">Basal body L-ring protein</fullName>
    </alternativeName>
</protein>
<evidence type="ECO:0000256" key="7">
    <source>
        <dbReference type="ARBA" id="ARBA00023143"/>
    </source>
</evidence>
<dbReference type="PANTHER" id="PTHR34933">
    <property type="entry name" value="FLAGELLAR L-RING PROTEIN"/>
    <property type="match status" value="1"/>
</dbReference>
<dbReference type="GO" id="GO:0003774">
    <property type="term" value="F:cytoskeletal motor activity"/>
    <property type="evidence" value="ECO:0007669"/>
    <property type="project" value="InterPro"/>
</dbReference>
<dbReference type="Proteomes" id="UP000502831">
    <property type="component" value="Chromosome"/>
</dbReference>
<dbReference type="PROSITE" id="PS51257">
    <property type="entry name" value="PROKAR_LIPOPROTEIN"/>
    <property type="match status" value="1"/>
</dbReference>
<keyword evidence="11" id="KW-0282">Flagellum</keyword>
<dbReference type="AlphaFoldDB" id="A0A6G9VVK0"/>
<keyword evidence="10" id="KW-0449">Lipoprotein</keyword>
<evidence type="ECO:0000256" key="4">
    <source>
        <dbReference type="ARBA" id="ARBA00016940"/>
    </source>
</evidence>
<evidence type="ECO:0000256" key="5">
    <source>
        <dbReference type="ARBA" id="ARBA00022729"/>
    </source>
</evidence>
<organism evidence="11 12">
    <name type="scientific">Sulfurospirillum diekertiae</name>
    <dbReference type="NCBI Taxonomy" id="1854492"/>
    <lineage>
        <taxon>Bacteria</taxon>
        <taxon>Pseudomonadati</taxon>
        <taxon>Campylobacterota</taxon>
        <taxon>Epsilonproteobacteria</taxon>
        <taxon>Campylobacterales</taxon>
        <taxon>Sulfurospirillaceae</taxon>
        <taxon>Sulfurospirillum</taxon>
    </lineage>
</organism>
<evidence type="ECO:0000313" key="11">
    <source>
        <dbReference type="EMBL" id="QIR77217.1"/>
    </source>
</evidence>
<reference evidence="11 12" key="1">
    <citation type="journal article" date="2017" name="Environ. Sci. Technol.">
        <title>Organohalide Respiration with Chlorinated Ethenes under Low pH Conditions.</title>
        <authorList>
            <person name="Yang Y."/>
            <person name="Capiro N.L."/>
            <person name="Marcet T.F."/>
            <person name="Yan J."/>
            <person name="Pennell K.D."/>
            <person name="Loffler F.E."/>
        </authorList>
    </citation>
    <scope>NUCLEOTIDE SEQUENCE [LARGE SCALE GENOMIC DNA]</scope>
    <source>
        <strain evidence="11 12">ACSDCE</strain>
    </source>
</reference>
<keyword evidence="7 10" id="KW-0975">Bacterial flagellum</keyword>
<evidence type="ECO:0000256" key="3">
    <source>
        <dbReference type="ARBA" id="ARBA00011439"/>
    </source>
</evidence>
<dbReference type="HAMAP" id="MF_00415">
    <property type="entry name" value="FlgH"/>
    <property type="match status" value="1"/>
</dbReference>
<dbReference type="EMBL" id="CP039734">
    <property type="protein sequence ID" value="QIR77217.1"/>
    <property type="molecule type" value="Genomic_DNA"/>
</dbReference>
<comment type="subunit">
    <text evidence="3 10">The basal body constitutes a major portion of the flagellar organelle and consists of four rings (L,P,S, and M) mounted on a central rod.</text>
</comment>
<keyword evidence="8 10" id="KW-0998">Cell outer membrane</keyword>
<evidence type="ECO:0000256" key="6">
    <source>
        <dbReference type="ARBA" id="ARBA00023136"/>
    </source>
</evidence>
<accession>A0A6G9VVK0</accession>
<evidence type="ECO:0000256" key="1">
    <source>
        <dbReference type="ARBA" id="ARBA00002591"/>
    </source>
</evidence>
<dbReference type="PANTHER" id="PTHR34933:SF1">
    <property type="entry name" value="FLAGELLAR L-RING PROTEIN"/>
    <property type="match status" value="1"/>
</dbReference>
<comment type="function">
    <text evidence="1 10">Assembles around the rod to form the L-ring and probably protects the motor/basal body from shearing forces during rotation.</text>
</comment>
<keyword evidence="11" id="KW-0969">Cilium</keyword>
<dbReference type="GO" id="GO:0009279">
    <property type="term" value="C:cell outer membrane"/>
    <property type="evidence" value="ECO:0007669"/>
    <property type="project" value="UniProtKB-SubCell"/>
</dbReference>
<dbReference type="PRINTS" id="PR01008">
    <property type="entry name" value="FLGLRINGFLGH"/>
</dbReference>
<dbReference type="NCBIfam" id="NF001303">
    <property type="entry name" value="PRK00249.1-3"/>
    <property type="match status" value="1"/>
</dbReference>
<keyword evidence="6 10" id="KW-0472">Membrane</keyword>